<dbReference type="AlphaFoldDB" id="A0A5D0XNW9"/>
<name>A0A5D0XNW9_9MICC</name>
<sequence>MTLRGQVRNAEALGRMLQQGRMLHGMSQRQLAEQLGIGQKWVWEMEQGKPGLLTERLFEMLRATGVRLYAEVDEPEEDAHPSELSSDE</sequence>
<accession>A0A5D0XNW9</accession>
<dbReference type="GO" id="GO:0003677">
    <property type="term" value="F:DNA binding"/>
    <property type="evidence" value="ECO:0007669"/>
    <property type="project" value="InterPro"/>
</dbReference>
<protein>
    <submittedName>
        <fullName evidence="2">Helix-turn-helix transcriptional regulator</fullName>
    </submittedName>
</protein>
<dbReference type="Proteomes" id="UP000323410">
    <property type="component" value="Unassembled WGS sequence"/>
</dbReference>
<organism evidence="2 3">
    <name type="scientific">Arthrobacter echini</name>
    <dbReference type="NCBI Taxonomy" id="1529066"/>
    <lineage>
        <taxon>Bacteria</taxon>
        <taxon>Bacillati</taxon>
        <taxon>Actinomycetota</taxon>
        <taxon>Actinomycetes</taxon>
        <taxon>Micrococcales</taxon>
        <taxon>Micrococcaceae</taxon>
        <taxon>Arthrobacter</taxon>
    </lineage>
</organism>
<dbReference type="Gene3D" id="1.10.260.40">
    <property type="entry name" value="lambda repressor-like DNA-binding domains"/>
    <property type="match status" value="1"/>
</dbReference>
<proteinExistence type="predicted"/>
<dbReference type="SMART" id="SM00530">
    <property type="entry name" value="HTH_XRE"/>
    <property type="match status" value="1"/>
</dbReference>
<dbReference type="OrthoDB" id="3255837at2"/>
<evidence type="ECO:0000313" key="2">
    <source>
        <dbReference type="EMBL" id="TYC97959.1"/>
    </source>
</evidence>
<gene>
    <name evidence="2" type="ORF">FQ377_12175</name>
</gene>
<feature type="domain" description="HTH cro/C1-type" evidence="1">
    <location>
        <begin position="17"/>
        <end position="72"/>
    </location>
</feature>
<dbReference type="InterPro" id="IPR010982">
    <property type="entry name" value="Lambda_DNA-bd_dom_sf"/>
</dbReference>
<comment type="caution">
    <text evidence="2">The sequence shown here is derived from an EMBL/GenBank/DDBJ whole genome shotgun (WGS) entry which is preliminary data.</text>
</comment>
<dbReference type="SUPFAM" id="SSF47413">
    <property type="entry name" value="lambda repressor-like DNA-binding domains"/>
    <property type="match status" value="1"/>
</dbReference>
<keyword evidence="3" id="KW-1185">Reference proteome</keyword>
<dbReference type="CDD" id="cd00093">
    <property type="entry name" value="HTH_XRE"/>
    <property type="match status" value="1"/>
</dbReference>
<dbReference type="InterPro" id="IPR001387">
    <property type="entry name" value="Cro/C1-type_HTH"/>
</dbReference>
<reference evidence="2 3" key="1">
    <citation type="submission" date="2019-08" db="EMBL/GenBank/DDBJ databases">
        <title>Genone of Arthrobacter echini P9.</title>
        <authorList>
            <person name="Bowman J.P."/>
        </authorList>
    </citation>
    <scope>NUCLEOTIDE SEQUENCE [LARGE SCALE GENOMIC DNA]</scope>
    <source>
        <strain evidence="2 3">P9</strain>
    </source>
</reference>
<evidence type="ECO:0000259" key="1">
    <source>
        <dbReference type="PROSITE" id="PS50943"/>
    </source>
</evidence>
<dbReference type="Pfam" id="PF13560">
    <property type="entry name" value="HTH_31"/>
    <property type="match status" value="1"/>
</dbReference>
<dbReference type="PROSITE" id="PS50943">
    <property type="entry name" value="HTH_CROC1"/>
    <property type="match status" value="1"/>
</dbReference>
<dbReference type="EMBL" id="VSLD01000006">
    <property type="protein sequence ID" value="TYC97959.1"/>
    <property type="molecule type" value="Genomic_DNA"/>
</dbReference>
<evidence type="ECO:0000313" key="3">
    <source>
        <dbReference type="Proteomes" id="UP000323410"/>
    </source>
</evidence>